<dbReference type="SUPFAM" id="SSF52540">
    <property type="entry name" value="P-loop containing nucleoside triphosphate hydrolases"/>
    <property type="match status" value="1"/>
</dbReference>
<protein>
    <submittedName>
        <fullName evidence="4">ClpX C4-type zinc finger protein</fullName>
    </submittedName>
</protein>
<feature type="binding site" evidence="1">
    <location>
        <position position="35"/>
    </location>
    <ligand>
        <name>Zn(2+)</name>
        <dbReference type="ChEBI" id="CHEBI:29105"/>
    </ligand>
</feature>
<dbReference type="PANTHER" id="PTHR48102:SF7">
    <property type="entry name" value="ATP-DEPENDENT CLP PROTEASE ATP-BINDING SUBUNIT CLPX-LIKE, MITOCHONDRIAL"/>
    <property type="match status" value="1"/>
</dbReference>
<feature type="region of interest" description="Disordered" evidence="2">
    <location>
        <begin position="100"/>
        <end position="165"/>
    </location>
</feature>
<sequence length="165" mass="17925">MVDDTADSSSRRCSFCGRNAREVGGMIDSSTAMICHGCAELCHEAVVERRGEASAQPLGEPPRPHDIKAFLDTYVVGRERAKRALSVAVFSHYKRVRVNASSRRPSDAEPTKSNILPLGPAGSGKTLLVQSPARTLNVPNRPMGRRTCRAGREPNPQFAFNKAAH</sequence>
<dbReference type="Gene3D" id="3.40.50.300">
    <property type="entry name" value="P-loop containing nucleotide triphosphate hydrolases"/>
    <property type="match status" value="1"/>
</dbReference>
<dbReference type="RefSeq" id="WP_386191583.1">
    <property type="nucleotide sequence ID" value="NZ_JBHSBC010000021.1"/>
</dbReference>
<keyword evidence="1" id="KW-0479">Metal-binding</keyword>
<evidence type="ECO:0000259" key="3">
    <source>
        <dbReference type="PROSITE" id="PS51902"/>
    </source>
</evidence>
<dbReference type="Pfam" id="PF06689">
    <property type="entry name" value="zf-C4_ClpX"/>
    <property type="match status" value="1"/>
</dbReference>
<dbReference type="PANTHER" id="PTHR48102">
    <property type="entry name" value="ATP-DEPENDENT CLP PROTEASE ATP-BINDING SUBUNIT CLPX-LIKE, MITOCHONDRIAL-RELATED"/>
    <property type="match status" value="1"/>
</dbReference>
<keyword evidence="5" id="KW-1185">Reference proteome</keyword>
<feature type="binding site" evidence="1">
    <location>
        <position position="16"/>
    </location>
    <ligand>
        <name>Zn(2+)</name>
        <dbReference type="ChEBI" id="CHEBI:29105"/>
    </ligand>
</feature>
<gene>
    <name evidence="4" type="ORF">ACFOYY_22340</name>
</gene>
<accession>A0ABV8F4E5</accession>
<name>A0ABV8F4E5_9ACTN</name>
<feature type="binding site" evidence="1">
    <location>
        <position position="38"/>
    </location>
    <ligand>
        <name>Zn(2+)</name>
        <dbReference type="ChEBI" id="CHEBI:29105"/>
    </ligand>
</feature>
<reference evidence="5" key="1">
    <citation type="journal article" date="2019" name="Int. J. Syst. Evol. Microbiol.">
        <title>The Global Catalogue of Microorganisms (GCM) 10K type strain sequencing project: providing services to taxonomists for standard genome sequencing and annotation.</title>
        <authorList>
            <consortium name="The Broad Institute Genomics Platform"/>
            <consortium name="The Broad Institute Genome Sequencing Center for Infectious Disease"/>
            <person name="Wu L."/>
            <person name="Ma J."/>
        </authorList>
    </citation>
    <scope>NUCLEOTIDE SEQUENCE [LARGE SCALE GENOMIC DNA]</scope>
    <source>
        <strain evidence="5">TBRC 7912</strain>
    </source>
</reference>
<feature type="binding site" evidence="1">
    <location>
        <position position="13"/>
    </location>
    <ligand>
        <name>Zn(2+)</name>
        <dbReference type="ChEBI" id="CHEBI:29105"/>
    </ligand>
</feature>
<dbReference type="InterPro" id="IPR027417">
    <property type="entry name" value="P-loop_NTPase"/>
</dbReference>
<dbReference type="SMART" id="SM00994">
    <property type="entry name" value="zf-C4_ClpX"/>
    <property type="match status" value="1"/>
</dbReference>
<dbReference type="InterPro" id="IPR059188">
    <property type="entry name" value="Znf_CLPX-like"/>
</dbReference>
<comment type="similarity">
    <text evidence="1">Belongs to the ClpX chaperone family.</text>
</comment>
<dbReference type="PROSITE" id="PS51902">
    <property type="entry name" value="CLPX_ZB"/>
    <property type="match status" value="1"/>
</dbReference>
<keyword evidence="1" id="KW-0862">Zinc</keyword>
<proteinExistence type="inferred from homology"/>
<evidence type="ECO:0000256" key="2">
    <source>
        <dbReference type="SAM" id="MobiDB-lite"/>
    </source>
</evidence>
<keyword evidence="1" id="KW-0143">Chaperone</keyword>
<evidence type="ECO:0000256" key="1">
    <source>
        <dbReference type="PROSITE-ProRule" id="PRU01250"/>
    </source>
</evidence>
<feature type="domain" description="ClpX-type ZB" evidence="3">
    <location>
        <begin position="1"/>
        <end position="54"/>
    </location>
</feature>
<evidence type="ECO:0000313" key="4">
    <source>
        <dbReference type="EMBL" id="MFC3982890.1"/>
    </source>
</evidence>
<dbReference type="SUPFAM" id="SSF57716">
    <property type="entry name" value="Glucocorticoid receptor-like (DNA-binding domain)"/>
    <property type="match status" value="1"/>
</dbReference>
<dbReference type="InterPro" id="IPR010603">
    <property type="entry name" value="Znf_CppX_C4"/>
</dbReference>
<comment type="caution">
    <text evidence="4">The sequence shown here is derived from an EMBL/GenBank/DDBJ whole genome shotgun (WGS) entry which is preliminary data.</text>
</comment>
<dbReference type="InterPro" id="IPR050052">
    <property type="entry name" value="ATP-dep_Clp_protease_ClpX"/>
</dbReference>
<dbReference type="InterPro" id="IPR038366">
    <property type="entry name" value="Znf_CppX_C4_sf"/>
</dbReference>
<feature type="compositionally biased region" description="Polar residues" evidence="2">
    <location>
        <begin position="128"/>
        <end position="138"/>
    </location>
</feature>
<dbReference type="Gene3D" id="6.20.220.10">
    <property type="entry name" value="ClpX chaperone, C4-type zinc finger domain"/>
    <property type="match status" value="1"/>
</dbReference>
<dbReference type="EMBL" id="JBHSBC010000021">
    <property type="protein sequence ID" value="MFC3982890.1"/>
    <property type="molecule type" value="Genomic_DNA"/>
</dbReference>
<dbReference type="Proteomes" id="UP001595698">
    <property type="component" value="Unassembled WGS sequence"/>
</dbReference>
<evidence type="ECO:0000313" key="5">
    <source>
        <dbReference type="Proteomes" id="UP001595698"/>
    </source>
</evidence>
<organism evidence="4 5">
    <name type="scientific">Streptosporangium jomthongense</name>
    <dbReference type="NCBI Taxonomy" id="1193683"/>
    <lineage>
        <taxon>Bacteria</taxon>
        <taxon>Bacillati</taxon>
        <taxon>Actinomycetota</taxon>
        <taxon>Actinomycetes</taxon>
        <taxon>Streptosporangiales</taxon>
        <taxon>Streptosporangiaceae</taxon>
        <taxon>Streptosporangium</taxon>
    </lineage>
</organism>